<dbReference type="EMBL" id="BLAD01000041">
    <property type="protein sequence ID" value="GER99851.1"/>
    <property type="molecule type" value="Genomic_DNA"/>
</dbReference>
<feature type="transmembrane region" description="Helical" evidence="1">
    <location>
        <begin position="49"/>
        <end position="72"/>
    </location>
</feature>
<comment type="caution">
    <text evidence="2">The sequence shown here is derived from an EMBL/GenBank/DDBJ whole genome shotgun (WGS) entry which is preliminary data.</text>
</comment>
<dbReference type="Proteomes" id="UP000334990">
    <property type="component" value="Unassembled WGS sequence"/>
</dbReference>
<keyword evidence="1" id="KW-0472">Membrane</keyword>
<feature type="transmembrane region" description="Helical" evidence="1">
    <location>
        <begin position="134"/>
        <end position="152"/>
    </location>
</feature>
<dbReference type="RefSeq" id="WP_155336212.1">
    <property type="nucleotide sequence ID" value="NZ_BAAABN010000020.1"/>
</dbReference>
<name>A0A5M3VVZ6_9ACTN</name>
<evidence type="ECO:0000256" key="1">
    <source>
        <dbReference type="SAM" id="Phobius"/>
    </source>
</evidence>
<feature type="transmembrane region" description="Helical" evidence="1">
    <location>
        <begin position="105"/>
        <end position="125"/>
    </location>
</feature>
<accession>A0A5M3VVZ6</accession>
<evidence type="ECO:0000313" key="3">
    <source>
        <dbReference type="Proteomes" id="UP000334990"/>
    </source>
</evidence>
<sequence length="371" mass="39637">MSEPNPDPELLVAQRYSLASTRAAVTIVAAWHLGSDLPSTLIGWSEYRWPLVALGAWIVYSVIGVAASMVLLDPARKLPFGPWAAGALALLADAAVIVACRPEAIMAPANWGWGSVGWLALILFWRRRSWPTDLGLFFLANAIVMLVGMAAADSLDRVWIGKFLVILFGSMALQAGASAGAHGFDLAARWAADNSRTLARAEAAQRAAEQVHADRLRRYAQARQAAAPVLTRLAEGADPSDPDVQHACAVGAARLRRLIAETDDTPNPLLHTLRACVFDIEKRGVVVNLLTAGTVPPLALEVRQALIEAPLEALARARKQARVTLVATATQVIISVLSDAEEFVLPSPDGVHVATQVEGGLLWIESGWTAP</sequence>
<keyword evidence="1" id="KW-1133">Transmembrane helix</keyword>
<dbReference type="OrthoDB" id="5125370at2"/>
<keyword evidence="3" id="KW-1185">Reference proteome</keyword>
<feature type="transmembrane region" description="Helical" evidence="1">
    <location>
        <begin position="79"/>
        <end position="99"/>
    </location>
</feature>
<proteinExistence type="predicted"/>
<evidence type="ECO:0000313" key="2">
    <source>
        <dbReference type="EMBL" id="GER99851.1"/>
    </source>
</evidence>
<reference evidence="2 3" key="1">
    <citation type="submission" date="2019-10" db="EMBL/GenBank/DDBJ databases">
        <title>Whole genome shotgun sequence of Acrocarpospora corrugata NBRC 13972.</title>
        <authorList>
            <person name="Ichikawa N."/>
            <person name="Kimura A."/>
            <person name="Kitahashi Y."/>
            <person name="Komaki H."/>
            <person name="Oguchi A."/>
        </authorList>
    </citation>
    <scope>NUCLEOTIDE SEQUENCE [LARGE SCALE GENOMIC DNA]</scope>
    <source>
        <strain evidence="2 3">NBRC 13972</strain>
    </source>
</reference>
<keyword evidence="1" id="KW-0812">Transmembrane</keyword>
<dbReference type="AlphaFoldDB" id="A0A5M3VVZ6"/>
<organism evidence="2 3">
    <name type="scientific">Acrocarpospora corrugata</name>
    <dbReference type="NCBI Taxonomy" id="35763"/>
    <lineage>
        <taxon>Bacteria</taxon>
        <taxon>Bacillati</taxon>
        <taxon>Actinomycetota</taxon>
        <taxon>Actinomycetes</taxon>
        <taxon>Streptosporangiales</taxon>
        <taxon>Streptosporangiaceae</taxon>
        <taxon>Acrocarpospora</taxon>
    </lineage>
</organism>
<protein>
    <submittedName>
        <fullName evidence="2">Uncharacterized protein</fullName>
    </submittedName>
</protein>
<gene>
    <name evidence="2" type="ORF">Acor_19150</name>
</gene>